<sequence>MARARDKDVVDLLIDQHNEIKDLFTRVVSAGGTRRHELFRDLVRLLTAHEAAEEEIVHPMARRKIDRGDRVIRERLREEREAKHALAELVRLGPDHPEFERKCAALAEIVIAHATQEETEEFPAMRETFPAEQLRKMAGAVRTAEAMAPTRPHPAAGESALANMLAGPPLGIVDRIQDALRSRRASRGG</sequence>
<dbReference type="Gene3D" id="1.20.120.520">
    <property type="entry name" value="nmb1532 protein domain like"/>
    <property type="match status" value="1"/>
</dbReference>
<reference evidence="2 3" key="1">
    <citation type="submission" date="2018-08" db="EMBL/GenBank/DDBJ databases">
        <title>Sequencing the genomes of 1000 actinobacteria strains.</title>
        <authorList>
            <person name="Klenk H.-P."/>
        </authorList>
    </citation>
    <scope>NUCLEOTIDE SEQUENCE [LARGE SCALE GENOMIC DNA]</scope>
    <source>
        <strain evidence="2 3">DSM 22891</strain>
    </source>
</reference>
<dbReference type="EMBL" id="QTUC01000001">
    <property type="protein sequence ID" value="REF37682.1"/>
    <property type="molecule type" value="Genomic_DNA"/>
</dbReference>
<dbReference type="RefSeq" id="WP_115851097.1">
    <property type="nucleotide sequence ID" value="NZ_QTUC01000001.1"/>
</dbReference>
<evidence type="ECO:0000313" key="3">
    <source>
        <dbReference type="Proteomes" id="UP000256485"/>
    </source>
</evidence>
<dbReference type="PANTHER" id="PTHR35585">
    <property type="entry name" value="HHE DOMAIN PROTEIN (AFU_ORTHOLOGUE AFUA_4G00730)"/>
    <property type="match status" value="1"/>
</dbReference>
<protein>
    <submittedName>
        <fullName evidence="2">Hemerythrin HHE cation binding domain-containing protein</fullName>
    </submittedName>
</protein>
<organism evidence="2 3">
    <name type="scientific">Thermasporomyces composti</name>
    <dbReference type="NCBI Taxonomy" id="696763"/>
    <lineage>
        <taxon>Bacteria</taxon>
        <taxon>Bacillati</taxon>
        <taxon>Actinomycetota</taxon>
        <taxon>Actinomycetes</taxon>
        <taxon>Propionibacteriales</taxon>
        <taxon>Nocardioidaceae</taxon>
        <taxon>Thermasporomyces</taxon>
    </lineage>
</organism>
<dbReference type="Pfam" id="PF01814">
    <property type="entry name" value="Hemerythrin"/>
    <property type="match status" value="1"/>
</dbReference>
<dbReference type="InterPro" id="IPR012312">
    <property type="entry name" value="Hemerythrin-like"/>
</dbReference>
<keyword evidence="3" id="KW-1185">Reference proteome</keyword>
<comment type="caution">
    <text evidence="2">The sequence shown here is derived from an EMBL/GenBank/DDBJ whole genome shotgun (WGS) entry which is preliminary data.</text>
</comment>
<gene>
    <name evidence="2" type="ORF">DFJ64_3133</name>
</gene>
<feature type="domain" description="Hemerythrin-like" evidence="1">
    <location>
        <begin position="9"/>
        <end position="124"/>
    </location>
</feature>
<dbReference type="AlphaFoldDB" id="A0A3D9V7B6"/>
<dbReference type="Proteomes" id="UP000256485">
    <property type="component" value="Unassembled WGS sequence"/>
</dbReference>
<dbReference type="PANTHER" id="PTHR35585:SF1">
    <property type="entry name" value="HHE DOMAIN PROTEIN (AFU_ORTHOLOGUE AFUA_4G00730)"/>
    <property type="match status" value="1"/>
</dbReference>
<accession>A0A3D9V7B6</accession>
<evidence type="ECO:0000313" key="2">
    <source>
        <dbReference type="EMBL" id="REF37682.1"/>
    </source>
</evidence>
<proteinExistence type="predicted"/>
<name>A0A3D9V7B6_THECX</name>
<evidence type="ECO:0000259" key="1">
    <source>
        <dbReference type="Pfam" id="PF01814"/>
    </source>
</evidence>
<dbReference type="OrthoDB" id="3212362at2"/>